<dbReference type="EMBL" id="JANPWB010000005">
    <property type="protein sequence ID" value="KAJ1186645.1"/>
    <property type="molecule type" value="Genomic_DNA"/>
</dbReference>
<gene>
    <name evidence="2" type="ORF">NDU88_003426</name>
</gene>
<protein>
    <submittedName>
        <fullName evidence="2">Uncharacterized protein</fullName>
    </submittedName>
</protein>
<comment type="caution">
    <text evidence="2">The sequence shown here is derived from an EMBL/GenBank/DDBJ whole genome shotgun (WGS) entry which is preliminary data.</text>
</comment>
<feature type="region of interest" description="Disordered" evidence="1">
    <location>
        <begin position="130"/>
        <end position="163"/>
    </location>
</feature>
<evidence type="ECO:0000313" key="3">
    <source>
        <dbReference type="Proteomes" id="UP001066276"/>
    </source>
</evidence>
<organism evidence="2 3">
    <name type="scientific">Pleurodeles waltl</name>
    <name type="common">Iberian ribbed newt</name>
    <dbReference type="NCBI Taxonomy" id="8319"/>
    <lineage>
        <taxon>Eukaryota</taxon>
        <taxon>Metazoa</taxon>
        <taxon>Chordata</taxon>
        <taxon>Craniata</taxon>
        <taxon>Vertebrata</taxon>
        <taxon>Euteleostomi</taxon>
        <taxon>Amphibia</taxon>
        <taxon>Batrachia</taxon>
        <taxon>Caudata</taxon>
        <taxon>Salamandroidea</taxon>
        <taxon>Salamandridae</taxon>
        <taxon>Pleurodelinae</taxon>
        <taxon>Pleurodeles</taxon>
    </lineage>
</organism>
<feature type="region of interest" description="Disordered" evidence="1">
    <location>
        <begin position="51"/>
        <end position="84"/>
    </location>
</feature>
<dbReference type="Proteomes" id="UP001066276">
    <property type="component" value="Chromosome 3_1"/>
</dbReference>
<sequence length="213" mass="23685">MPAIQDGARTAGKCGSSVMEPRPGGANRSYWCPAEGRLWETMCAGKSWLLSGVRPPAGDPEETGDPERRHGCRRPGRRSPGASTYMQHITEMRSFHLEGSTGRSSVASPELRPALEQHDLFPMNCACNRSEDSRHNDGQDEKMGWPRKWSISGARPDVGDTGRAELNRDLSQESTLDTILQVIQASQEALEWKIDTLIVDLTLFRDDHLRLTD</sequence>
<feature type="compositionally biased region" description="Basic and acidic residues" evidence="1">
    <location>
        <begin position="130"/>
        <end position="144"/>
    </location>
</feature>
<evidence type="ECO:0000256" key="1">
    <source>
        <dbReference type="SAM" id="MobiDB-lite"/>
    </source>
</evidence>
<dbReference type="AlphaFoldDB" id="A0AAV7UE11"/>
<name>A0AAV7UE11_PLEWA</name>
<evidence type="ECO:0000313" key="2">
    <source>
        <dbReference type="EMBL" id="KAJ1186645.1"/>
    </source>
</evidence>
<feature type="region of interest" description="Disordered" evidence="1">
    <location>
        <begin position="1"/>
        <end position="20"/>
    </location>
</feature>
<proteinExistence type="predicted"/>
<keyword evidence="3" id="KW-1185">Reference proteome</keyword>
<reference evidence="2" key="1">
    <citation type="journal article" date="2022" name="bioRxiv">
        <title>Sequencing and chromosome-scale assembly of the giantPleurodeles waltlgenome.</title>
        <authorList>
            <person name="Brown T."/>
            <person name="Elewa A."/>
            <person name="Iarovenko S."/>
            <person name="Subramanian E."/>
            <person name="Araus A.J."/>
            <person name="Petzold A."/>
            <person name="Susuki M."/>
            <person name="Suzuki K.-i.T."/>
            <person name="Hayashi T."/>
            <person name="Toyoda A."/>
            <person name="Oliveira C."/>
            <person name="Osipova E."/>
            <person name="Leigh N.D."/>
            <person name="Simon A."/>
            <person name="Yun M.H."/>
        </authorList>
    </citation>
    <scope>NUCLEOTIDE SEQUENCE</scope>
    <source>
        <strain evidence="2">20211129_DDA</strain>
        <tissue evidence="2">Liver</tissue>
    </source>
</reference>
<accession>A0AAV7UE11</accession>